<dbReference type="Gene3D" id="3.30.40.10">
    <property type="entry name" value="Zinc/RING finger domain, C3HC4 (zinc finger)"/>
    <property type="match status" value="3"/>
</dbReference>
<dbReference type="InterPro" id="IPR034732">
    <property type="entry name" value="EPHD"/>
</dbReference>
<keyword evidence="2 4" id="KW-0863">Zinc-finger</keyword>
<feature type="region of interest" description="Disordered" evidence="5">
    <location>
        <begin position="1025"/>
        <end position="1123"/>
    </location>
</feature>
<feature type="region of interest" description="Disordered" evidence="5">
    <location>
        <begin position="88"/>
        <end position="126"/>
    </location>
</feature>
<feature type="compositionally biased region" description="Acidic residues" evidence="5">
    <location>
        <begin position="655"/>
        <end position="665"/>
    </location>
</feature>
<feature type="domain" description="PHD-type" evidence="7">
    <location>
        <begin position="217"/>
        <end position="337"/>
    </location>
</feature>
<reference evidence="8 9" key="1">
    <citation type="submission" date="2018-08" db="EMBL/GenBank/DDBJ databases">
        <title>Genomic investigation of the strawberry pathogen Phytophthora fragariae indicates pathogenicity is determined by transcriptional variation in three key races.</title>
        <authorList>
            <person name="Adams T.M."/>
            <person name="Armitage A.D."/>
            <person name="Sobczyk M.K."/>
            <person name="Bates H.J."/>
            <person name="Dunwell J.M."/>
            <person name="Nellist C.F."/>
            <person name="Harrison R.J."/>
        </authorList>
    </citation>
    <scope>NUCLEOTIDE SEQUENCE [LARGE SCALE GENOMIC DNA]</scope>
    <source>
        <strain evidence="8 9">BC-1</strain>
    </source>
</reference>
<feature type="domain" description="PHD-type" evidence="6">
    <location>
        <begin position="152"/>
        <end position="202"/>
    </location>
</feature>
<dbReference type="GO" id="GO:0008270">
    <property type="term" value="F:zinc ion binding"/>
    <property type="evidence" value="ECO:0007669"/>
    <property type="project" value="UniProtKB-KW"/>
</dbReference>
<feature type="compositionally biased region" description="Basic residues" evidence="5">
    <location>
        <begin position="1044"/>
        <end position="1061"/>
    </location>
</feature>
<organism evidence="8 9">
    <name type="scientific">Phytophthora fragariae</name>
    <dbReference type="NCBI Taxonomy" id="53985"/>
    <lineage>
        <taxon>Eukaryota</taxon>
        <taxon>Sar</taxon>
        <taxon>Stramenopiles</taxon>
        <taxon>Oomycota</taxon>
        <taxon>Peronosporomycetes</taxon>
        <taxon>Peronosporales</taxon>
        <taxon>Peronosporaceae</taxon>
        <taxon>Phytophthora</taxon>
    </lineage>
</organism>
<dbReference type="InterPro" id="IPR011011">
    <property type="entry name" value="Znf_FYVE_PHD"/>
</dbReference>
<feature type="region of interest" description="Disordered" evidence="5">
    <location>
        <begin position="351"/>
        <end position="440"/>
    </location>
</feature>
<dbReference type="PROSITE" id="PS50016">
    <property type="entry name" value="ZF_PHD_2"/>
    <property type="match status" value="1"/>
</dbReference>
<dbReference type="SMART" id="SM00249">
    <property type="entry name" value="PHD"/>
    <property type="match status" value="3"/>
</dbReference>
<dbReference type="AlphaFoldDB" id="A0A6A3ZHI1"/>
<evidence type="ECO:0000256" key="1">
    <source>
        <dbReference type="ARBA" id="ARBA00022723"/>
    </source>
</evidence>
<name>A0A6A3ZHI1_9STRA</name>
<dbReference type="PANTHER" id="PTHR13793:SF107">
    <property type="entry name" value="BROMODOMAIN-CONTAINING PROTEIN HOMOLOG"/>
    <property type="match status" value="1"/>
</dbReference>
<proteinExistence type="predicted"/>
<evidence type="ECO:0000256" key="5">
    <source>
        <dbReference type="SAM" id="MobiDB-lite"/>
    </source>
</evidence>
<dbReference type="PANTHER" id="PTHR13793">
    <property type="entry name" value="PHD FINGER PROTEINS"/>
    <property type="match status" value="1"/>
</dbReference>
<dbReference type="Pfam" id="PF13831">
    <property type="entry name" value="PHD_2"/>
    <property type="match status" value="1"/>
</dbReference>
<dbReference type="PROSITE" id="PS51805">
    <property type="entry name" value="EPHD"/>
    <property type="match status" value="2"/>
</dbReference>
<dbReference type="Pfam" id="PF13832">
    <property type="entry name" value="zf-HC5HC2H_2"/>
    <property type="match status" value="2"/>
</dbReference>
<feature type="region of interest" description="Disordered" evidence="5">
    <location>
        <begin position="851"/>
        <end position="885"/>
    </location>
</feature>
<feature type="region of interest" description="Disordered" evidence="5">
    <location>
        <begin position="632"/>
        <end position="665"/>
    </location>
</feature>
<feature type="compositionally biased region" description="Polar residues" evidence="5">
    <location>
        <begin position="395"/>
        <end position="419"/>
    </location>
</feature>
<gene>
    <name evidence="8" type="ORF">PF002_g11146</name>
</gene>
<evidence type="ECO:0000313" key="8">
    <source>
        <dbReference type="EMBL" id="KAE9236751.1"/>
    </source>
</evidence>
<dbReference type="InterPro" id="IPR013083">
    <property type="entry name" value="Znf_RING/FYVE/PHD"/>
</dbReference>
<accession>A0A6A3ZHI1</accession>
<dbReference type="InterPro" id="IPR050701">
    <property type="entry name" value="Histone_Mod_Regulator"/>
</dbReference>
<evidence type="ECO:0000256" key="2">
    <source>
        <dbReference type="ARBA" id="ARBA00022771"/>
    </source>
</evidence>
<evidence type="ECO:0000259" key="6">
    <source>
        <dbReference type="PROSITE" id="PS50016"/>
    </source>
</evidence>
<dbReference type="InterPro" id="IPR019787">
    <property type="entry name" value="Znf_PHD-finger"/>
</dbReference>
<evidence type="ECO:0000259" key="7">
    <source>
        <dbReference type="PROSITE" id="PS51805"/>
    </source>
</evidence>
<dbReference type="EMBL" id="QXGD01000503">
    <property type="protein sequence ID" value="KAE9236751.1"/>
    <property type="molecule type" value="Genomic_DNA"/>
</dbReference>
<keyword evidence="1" id="KW-0479">Metal-binding</keyword>
<dbReference type="Proteomes" id="UP000440367">
    <property type="component" value="Unassembled WGS sequence"/>
</dbReference>
<evidence type="ECO:0000313" key="9">
    <source>
        <dbReference type="Proteomes" id="UP000440367"/>
    </source>
</evidence>
<evidence type="ECO:0000256" key="3">
    <source>
        <dbReference type="ARBA" id="ARBA00022833"/>
    </source>
</evidence>
<feature type="compositionally biased region" description="Acidic residues" evidence="5">
    <location>
        <begin position="375"/>
        <end position="394"/>
    </location>
</feature>
<dbReference type="CDD" id="cd15492">
    <property type="entry name" value="PHD_BRPF_JADE_like"/>
    <property type="match status" value="1"/>
</dbReference>
<dbReference type="CDD" id="cd15571">
    <property type="entry name" value="ePHD"/>
    <property type="match status" value="2"/>
</dbReference>
<evidence type="ECO:0008006" key="10">
    <source>
        <dbReference type="Google" id="ProtNLM"/>
    </source>
</evidence>
<dbReference type="InterPro" id="IPR001965">
    <property type="entry name" value="Znf_PHD"/>
</dbReference>
<feature type="compositionally biased region" description="Polar residues" evidence="5">
    <location>
        <begin position="1031"/>
        <end position="1040"/>
    </location>
</feature>
<dbReference type="GO" id="GO:0006357">
    <property type="term" value="P:regulation of transcription by RNA polymerase II"/>
    <property type="evidence" value="ECO:0007669"/>
    <property type="project" value="TreeGrafter"/>
</dbReference>
<evidence type="ECO:0000256" key="4">
    <source>
        <dbReference type="PROSITE-ProRule" id="PRU00146"/>
    </source>
</evidence>
<protein>
    <recommendedName>
        <fullName evidence="10">PHD-type domain-containing protein</fullName>
    </recommendedName>
</protein>
<feature type="domain" description="PHD-type" evidence="7">
    <location>
        <begin position="902"/>
        <end position="1005"/>
    </location>
</feature>
<feature type="compositionally biased region" description="Acidic residues" evidence="5">
    <location>
        <begin position="98"/>
        <end position="114"/>
    </location>
</feature>
<dbReference type="SUPFAM" id="SSF57903">
    <property type="entry name" value="FYVE/PHD zinc finger"/>
    <property type="match status" value="1"/>
</dbReference>
<sequence length="1232" mass="136980">MEQRRRQAAEALVKHSLFGFQVHDAAVAERLRDLQELLLATCAERDQVALLSENVREIEEQLKSRSERFLLDPLRRFEQEMELLLDVGSGDEAPGGEHDEEEEDDGLLTDDDQGTAECWSSPRTATPLKSPAVIITKQKSSMTKKREEEEEEVLCGVCCAPDSLENDPIVICEVCGVAVHQTCYRLAAVPEGDWYCHPCRQYQDAQDIEKNLIPTHELECEACCAKAGAMTPTIDGGWVHVACSMFLPELYVQDKHASRFQGPLDDLQVVCGVDKLKPRRRLRCCFCKKSNEKGACAQCAVGKCVVAYHALCALRNGIKLRYMEDRHQFGSGCLEHQAKFLKMDGEDDITVPDATDSVSKVEKPKATRTRKSSWSDEDESGSDGVNEDDDELDSDTGTLLSAKQQSALPYSSATASTPGLVSPDRNDHATQSNPNARGGDVGVVSLGIDWPWVFLRSDGKLAMNLFWKSLDSAFFARKINKRTFSQLQEKVEDMSGVRLSCSHPEYERVRDLLVMPRRERVPAYIVEFRKTRKEKQTFLSSDILMGVSSESKDAESKVDEQTALAVGTTVTVAKRTWPGMNKLGGVGRIKKVNEVTQSDGTKRFTYNIAYVVAGGFEKNVERKYISVVDLDAEESEKNESSSSTATGRRQKAEPEPDANETDEVDASTLSVRLAFTLNRTSDEEILAALPDANVEHPPKKRRFQLQFSTSNATVYCERKTVGAITDSLESDNLSPAKELLLHRHFDVKLPKAEALANECFSSELLHIEDRVGDEVDEDDTDSEGDADEIKAELATLQDQFRVVMEANELAFASLMKNVEEEYASKGYRQQELQDIQWRNYERMYQELQAAKRQFDDSDDDCDSGDERSGAGTKVDCVDGEESEPEDVSFGGMFVNKLKQEGSEVCALCELSGGDFAGTDAGSVVHPQCAMFTPETFFKDGVVHGIDLVDPERRNLKCSICGGKKGLSKIQCANRKCVQAFHVACAFVNGLLTRDPYYQAWCPRHLKTSGMGQFVELPDHLNKHAKSEANSKDTPSVTPASSPARRNRKNSKQRTARQRKGRNRQDSTPTEATTAARADISSSKTNRKRKRKGSNASLPASVPSVKNAARGNRGGSPRSAVVIEDQEPRCARRLEIDEVSDDSDYEGKAVEAWHQGRDTQQVFDKNDVVEVLAREWRGMNKPGGVARVRAVEVVPNQQGGKDVFYDVNYILGTSKEKRLPARFVRGYNQSSPQ</sequence>
<comment type="caution">
    <text evidence="8">The sequence shown here is derived from an EMBL/GenBank/DDBJ whole genome shotgun (WGS) entry which is preliminary data.</text>
</comment>
<keyword evidence="3" id="KW-0862">Zinc</keyword>